<keyword evidence="1" id="KW-0472">Membrane</keyword>
<dbReference type="AlphaFoldDB" id="A0A7H8V7N6"/>
<reference evidence="2 3" key="1">
    <citation type="submission" date="2019-05" db="EMBL/GenBank/DDBJ databases">
        <title>The organization of the Streptococcus sanguinis genomes.</title>
        <authorList>
            <person name="Wu C.H."/>
            <person name="Chen Y.Y.M."/>
            <person name="Wang H.Y."/>
        </authorList>
    </citation>
    <scope>NUCLEOTIDE SEQUENCE [LARGE SCALE GENOMIC DNA]</scope>
    <source>
        <strain evidence="2 3">CGMH010</strain>
    </source>
</reference>
<evidence type="ECO:0000313" key="2">
    <source>
        <dbReference type="EMBL" id="QLB52603.1"/>
    </source>
</evidence>
<evidence type="ECO:0000256" key="1">
    <source>
        <dbReference type="SAM" id="Phobius"/>
    </source>
</evidence>
<proteinExistence type="predicted"/>
<name>A0A7H8V7N6_STRSA</name>
<accession>A0A7H8V7N6</accession>
<feature type="transmembrane region" description="Helical" evidence="1">
    <location>
        <begin position="6"/>
        <end position="24"/>
    </location>
</feature>
<keyword evidence="1" id="KW-1133">Transmembrane helix</keyword>
<organism evidence="2 3">
    <name type="scientific">Streptococcus sanguinis</name>
    <dbReference type="NCBI Taxonomy" id="1305"/>
    <lineage>
        <taxon>Bacteria</taxon>
        <taxon>Bacillati</taxon>
        <taxon>Bacillota</taxon>
        <taxon>Bacilli</taxon>
        <taxon>Lactobacillales</taxon>
        <taxon>Streptococcaceae</taxon>
        <taxon>Streptococcus</taxon>
    </lineage>
</organism>
<sequence length="113" mass="13387">MNAFLWFLLPMTFMVFIFGIDSSNKLMRMQERIKSLERKRKGNKTKSQFLKEMIGKKPTIMSESIGTNNWLVNWLVVDVDEEWVKLSMTDKKGQTKTKLIRIEDIRSIELLEN</sequence>
<evidence type="ECO:0000313" key="3">
    <source>
        <dbReference type="Proteomes" id="UP000509410"/>
    </source>
</evidence>
<dbReference type="Proteomes" id="UP000509410">
    <property type="component" value="Chromosome"/>
</dbReference>
<dbReference type="EMBL" id="CP040556">
    <property type="protein sequence ID" value="QLB52603.1"/>
    <property type="molecule type" value="Genomic_DNA"/>
</dbReference>
<protein>
    <submittedName>
        <fullName evidence="2">Uncharacterized protein</fullName>
    </submittedName>
</protein>
<gene>
    <name evidence="2" type="ORF">FFV08_08325</name>
</gene>
<keyword evidence="1" id="KW-0812">Transmembrane</keyword>